<keyword evidence="1 5" id="KW-0963">Cytoplasm</keyword>
<feature type="modified residue" description="4-aspartylphosphate" evidence="5 7">
    <location>
        <position position="57"/>
    </location>
</feature>
<dbReference type="PROSITE" id="PS50122">
    <property type="entry name" value="CHEB"/>
    <property type="match status" value="1"/>
</dbReference>
<evidence type="ECO:0000256" key="5">
    <source>
        <dbReference type="HAMAP-Rule" id="MF_00099"/>
    </source>
</evidence>
<evidence type="ECO:0000313" key="11">
    <source>
        <dbReference type="Proteomes" id="UP000178449"/>
    </source>
</evidence>
<dbReference type="PROSITE" id="PS50110">
    <property type="entry name" value="RESPONSE_REGULATORY"/>
    <property type="match status" value="1"/>
</dbReference>
<dbReference type="SUPFAM" id="SSF52172">
    <property type="entry name" value="CheY-like"/>
    <property type="match status" value="1"/>
</dbReference>
<dbReference type="PANTHER" id="PTHR42872">
    <property type="entry name" value="PROTEIN-GLUTAMATE METHYLESTERASE/PROTEIN-GLUTAMINE GLUTAMINASE"/>
    <property type="match status" value="1"/>
</dbReference>
<dbReference type="CDD" id="cd17541">
    <property type="entry name" value="REC_CheB-like"/>
    <property type="match status" value="1"/>
</dbReference>
<evidence type="ECO:0000259" key="9">
    <source>
        <dbReference type="PROSITE" id="PS50122"/>
    </source>
</evidence>
<dbReference type="SUPFAM" id="SSF52738">
    <property type="entry name" value="Methylesterase CheB, C-terminal domain"/>
    <property type="match status" value="1"/>
</dbReference>
<comment type="PTM">
    <text evidence="5">Phosphorylated by CheA. Phosphorylation of the N-terminal regulatory domain activates the methylesterase activity.</text>
</comment>
<dbReference type="PANTHER" id="PTHR42872:SF6">
    <property type="entry name" value="PROTEIN-GLUTAMATE METHYLESTERASE_PROTEIN-GLUTAMINE GLUTAMINASE"/>
    <property type="match status" value="1"/>
</dbReference>
<accession>A0A1F6G616</accession>
<evidence type="ECO:0000256" key="3">
    <source>
        <dbReference type="ARBA" id="ARBA00022801"/>
    </source>
</evidence>
<feature type="domain" description="CheB-type methylesterase" evidence="9">
    <location>
        <begin position="160"/>
        <end position="352"/>
    </location>
</feature>
<keyword evidence="3 5" id="KW-0378">Hydrolase</keyword>
<comment type="function">
    <text evidence="5">Involved in chemotaxis. Part of a chemotaxis signal transduction system that modulates chemotaxis in response to various stimuli. Catalyzes the demethylation of specific methylglutamate residues introduced into the chemoreceptors (methyl-accepting chemotaxis proteins or MCP) by CheR. Also mediates the irreversible deamidation of specific glutamine residues to glutamic acid.</text>
</comment>
<comment type="catalytic activity">
    <reaction evidence="5">
        <text>L-glutaminyl-[protein] + H2O = L-glutamyl-[protein] + NH4(+)</text>
        <dbReference type="Rhea" id="RHEA:16441"/>
        <dbReference type="Rhea" id="RHEA-COMP:10207"/>
        <dbReference type="Rhea" id="RHEA-COMP:10208"/>
        <dbReference type="ChEBI" id="CHEBI:15377"/>
        <dbReference type="ChEBI" id="CHEBI:28938"/>
        <dbReference type="ChEBI" id="CHEBI:29973"/>
        <dbReference type="ChEBI" id="CHEBI:30011"/>
        <dbReference type="EC" id="3.5.1.44"/>
    </reaction>
</comment>
<dbReference type="Gene3D" id="3.40.50.2300">
    <property type="match status" value="1"/>
</dbReference>
<feature type="active site" evidence="5 6">
    <location>
        <position position="297"/>
    </location>
</feature>
<dbReference type="Proteomes" id="UP000178449">
    <property type="component" value="Unassembled WGS sequence"/>
</dbReference>
<comment type="similarity">
    <text evidence="5">Belongs to the CheB family.</text>
</comment>
<evidence type="ECO:0000256" key="2">
    <source>
        <dbReference type="ARBA" id="ARBA00022500"/>
    </source>
</evidence>
<reference evidence="10 11" key="1">
    <citation type="journal article" date="2016" name="Nat. Commun.">
        <title>Thousands of microbial genomes shed light on interconnected biogeochemical processes in an aquifer system.</title>
        <authorList>
            <person name="Anantharaman K."/>
            <person name="Brown C.T."/>
            <person name="Hug L.A."/>
            <person name="Sharon I."/>
            <person name="Castelle C.J."/>
            <person name="Probst A.J."/>
            <person name="Thomas B.C."/>
            <person name="Singh A."/>
            <person name="Wilkins M.J."/>
            <person name="Karaoz U."/>
            <person name="Brodie E.L."/>
            <person name="Williams K.H."/>
            <person name="Hubbard S.S."/>
            <person name="Banfield J.F."/>
        </authorList>
    </citation>
    <scope>NUCLEOTIDE SEQUENCE [LARGE SCALE GENOMIC DNA]</scope>
</reference>
<dbReference type="InterPro" id="IPR008248">
    <property type="entry name" value="CheB-like"/>
</dbReference>
<keyword evidence="2 5" id="KW-0145">Chemotaxis</keyword>
<dbReference type="HAMAP" id="MF_00099">
    <property type="entry name" value="CheB_chemtxs"/>
    <property type="match status" value="1"/>
</dbReference>
<dbReference type="PIRSF" id="PIRSF000876">
    <property type="entry name" value="RR_chemtxs_CheB"/>
    <property type="match status" value="1"/>
</dbReference>
<organism evidence="10 11">
    <name type="scientific">Candidatus Lambdaproteobacteria bacterium RIFOXYD2_FULL_50_16</name>
    <dbReference type="NCBI Taxonomy" id="1817772"/>
    <lineage>
        <taxon>Bacteria</taxon>
        <taxon>Pseudomonadati</taxon>
        <taxon>Pseudomonadota</taxon>
        <taxon>Candidatus Lambdaproteobacteria</taxon>
    </lineage>
</organism>
<dbReference type="SMART" id="SM00448">
    <property type="entry name" value="REC"/>
    <property type="match status" value="1"/>
</dbReference>
<dbReference type="GO" id="GO:0005737">
    <property type="term" value="C:cytoplasm"/>
    <property type="evidence" value="ECO:0007669"/>
    <property type="project" value="UniProtKB-SubCell"/>
</dbReference>
<comment type="caution">
    <text evidence="10">The sequence shown here is derived from an EMBL/GenBank/DDBJ whole genome shotgun (WGS) entry which is preliminary data.</text>
</comment>
<comment type="catalytic activity">
    <reaction evidence="4 5">
        <text>[protein]-L-glutamate 5-O-methyl ester + H2O = L-glutamyl-[protein] + methanol + H(+)</text>
        <dbReference type="Rhea" id="RHEA:23236"/>
        <dbReference type="Rhea" id="RHEA-COMP:10208"/>
        <dbReference type="Rhea" id="RHEA-COMP:10311"/>
        <dbReference type="ChEBI" id="CHEBI:15377"/>
        <dbReference type="ChEBI" id="CHEBI:15378"/>
        <dbReference type="ChEBI" id="CHEBI:17790"/>
        <dbReference type="ChEBI" id="CHEBI:29973"/>
        <dbReference type="ChEBI" id="CHEBI:82795"/>
        <dbReference type="EC" id="3.1.1.61"/>
    </reaction>
</comment>
<dbReference type="GO" id="GO:0006935">
    <property type="term" value="P:chemotaxis"/>
    <property type="evidence" value="ECO:0007669"/>
    <property type="project" value="UniProtKB-UniRule"/>
</dbReference>
<feature type="domain" description="Response regulatory" evidence="8">
    <location>
        <begin position="6"/>
        <end position="123"/>
    </location>
</feature>
<dbReference type="InterPro" id="IPR000673">
    <property type="entry name" value="Sig_transdc_resp-reg_Me-estase"/>
</dbReference>
<evidence type="ECO:0000259" key="8">
    <source>
        <dbReference type="PROSITE" id="PS50110"/>
    </source>
</evidence>
<dbReference type="AlphaFoldDB" id="A0A1F6G616"/>
<dbReference type="Gene3D" id="3.40.50.180">
    <property type="entry name" value="Methylesterase CheB, C-terminal domain"/>
    <property type="match status" value="1"/>
</dbReference>
<dbReference type="NCBIfam" id="NF001965">
    <property type="entry name" value="PRK00742.1"/>
    <property type="match status" value="1"/>
</dbReference>
<dbReference type="STRING" id="1817772.A2527_11675"/>
<dbReference type="CDD" id="cd16432">
    <property type="entry name" value="CheB_Rec"/>
    <property type="match status" value="1"/>
</dbReference>
<dbReference type="InterPro" id="IPR035909">
    <property type="entry name" value="CheB_C"/>
</dbReference>
<dbReference type="GO" id="GO:0008984">
    <property type="term" value="F:protein-glutamate methylesterase activity"/>
    <property type="evidence" value="ECO:0007669"/>
    <property type="project" value="UniProtKB-UniRule"/>
</dbReference>
<evidence type="ECO:0000256" key="6">
    <source>
        <dbReference type="PROSITE-ProRule" id="PRU00050"/>
    </source>
</evidence>
<comment type="subcellular location">
    <subcellularLocation>
        <location evidence="5">Cytoplasm</location>
    </subcellularLocation>
</comment>
<evidence type="ECO:0000256" key="1">
    <source>
        <dbReference type="ARBA" id="ARBA00022490"/>
    </source>
</evidence>
<dbReference type="Pfam" id="PF01339">
    <property type="entry name" value="CheB_methylest"/>
    <property type="match status" value="1"/>
</dbReference>
<proteinExistence type="inferred from homology"/>
<dbReference type="InterPro" id="IPR011006">
    <property type="entry name" value="CheY-like_superfamily"/>
</dbReference>
<feature type="active site" evidence="5 6">
    <location>
        <position position="197"/>
    </location>
</feature>
<evidence type="ECO:0000256" key="7">
    <source>
        <dbReference type="PROSITE-ProRule" id="PRU00169"/>
    </source>
</evidence>
<gene>
    <name evidence="5" type="primary">cheB</name>
    <name evidence="10" type="ORF">A2527_11675</name>
</gene>
<dbReference type="GO" id="GO:0050568">
    <property type="term" value="F:protein-glutamine glutaminase activity"/>
    <property type="evidence" value="ECO:0007669"/>
    <property type="project" value="UniProtKB-UniRule"/>
</dbReference>
<protein>
    <recommendedName>
        <fullName evidence="5">Protein-glutamate methylesterase/protein-glutamine glutaminase</fullName>
        <ecNumber evidence="5">3.1.1.61</ecNumber>
        <ecNumber evidence="5">3.5.1.44</ecNumber>
    </recommendedName>
</protein>
<feature type="active site" evidence="5 6">
    <location>
        <position position="171"/>
    </location>
</feature>
<comment type="domain">
    <text evidence="5">Contains a C-terminal catalytic domain, and an N-terminal region which modulates catalytic activity.</text>
</comment>
<dbReference type="Pfam" id="PF00072">
    <property type="entry name" value="Response_reg"/>
    <property type="match status" value="1"/>
</dbReference>
<evidence type="ECO:0000313" key="10">
    <source>
        <dbReference type="EMBL" id="OGG93560.1"/>
    </source>
</evidence>
<evidence type="ECO:0000256" key="4">
    <source>
        <dbReference type="ARBA" id="ARBA00048267"/>
    </source>
</evidence>
<dbReference type="InterPro" id="IPR001789">
    <property type="entry name" value="Sig_transdc_resp-reg_receiver"/>
</dbReference>
<dbReference type="EC" id="3.1.1.61" evidence="5"/>
<keyword evidence="5 7" id="KW-0597">Phosphoprotein</keyword>
<dbReference type="GO" id="GO:0000156">
    <property type="term" value="F:phosphorelay response regulator activity"/>
    <property type="evidence" value="ECO:0007669"/>
    <property type="project" value="InterPro"/>
</dbReference>
<dbReference type="NCBIfam" id="NF009206">
    <property type="entry name" value="PRK12555.1"/>
    <property type="match status" value="1"/>
</dbReference>
<sequence>MAKPTRLLIVDDSALVRRVLEDRISRDPRIEVVGTAKDAYEARDMIVHLKPDVITLDLEMPRMHGLDFIEVLMKHWPLPIIVVSAHIEKDAQLALKAIEAGAVEVFPRPASLDEEGFKELCNLVVGAKKIKAGKPGPTSGQANPKLGSSTLLNRGTVDGTLNSKVIVIGASTGGTEAIKEVLTRLPGGLPGIVMVQHMPAGFTTSFAERLDMLCPQLEVREAKDGDRVIPGQALLAPGSKHMYLRKATGPQGGYFVEVKDGEPVNRHKPSVDVIYDSAAEAAGSKAVGVILTGMGADGAKGLLKLRQTGAHTIAQDEATSVVYGMPREATINGGAERSLPIEKIAQGIVDFL</sequence>
<name>A0A1F6G616_9PROT</name>
<dbReference type="EC" id="3.5.1.44" evidence="5"/>
<dbReference type="EMBL" id="MFNE01000047">
    <property type="protein sequence ID" value="OGG93560.1"/>
    <property type="molecule type" value="Genomic_DNA"/>
</dbReference>